<evidence type="ECO:0000256" key="5">
    <source>
        <dbReference type="ARBA" id="ARBA00023136"/>
    </source>
</evidence>
<feature type="compositionally biased region" description="Basic and acidic residues" evidence="6">
    <location>
        <begin position="18"/>
        <end position="35"/>
    </location>
</feature>
<dbReference type="Pfam" id="PF06271">
    <property type="entry name" value="RDD"/>
    <property type="match status" value="1"/>
</dbReference>
<evidence type="ECO:0000256" key="2">
    <source>
        <dbReference type="ARBA" id="ARBA00022475"/>
    </source>
</evidence>
<dbReference type="RefSeq" id="WP_318250063.1">
    <property type="nucleotide sequence ID" value="NZ_FOCD01000002.1"/>
</dbReference>
<dbReference type="EMBL" id="FOCD01000002">
    <property type="protein sequence ID" value="SEN22048.1"/>
    <property type="molecule type" value="Genomic_DNA"/>
</dbReference>
<gene>
    <name evidence="9" type="ORF">SAMN04489762_1728</name>
</gene>
<feature type="domain" description="RDD" evidence="8">
    <location>
        <begin position="76"/>
        <end position="203"/>
    </location>
</feature>
<reference evidence="9 10" key="1">
    <citation type="submission" date="2016-10" db="EMBL/GenBank/DDBJ databases">
        <authorList>
            <person name="Varghese N."/>
            <person name="Submissions S."/>
        </authorList>
    </citation>
    <scope>NUCLEOTIDE SEQUENCE [LARGE SCALE GENOMIC DNA]</scope>
    <source>
        <strain evidence="9 10">DSM 21619</strain>
    </source>
</reference>
<keyword evidence="2" id="KW-1003">Cell membrane</keyword>
<dbReference type="PANTHER" id="PTHR36115">
    <property type="entry name" value="PROLINE-RICH ANTIGEN HOMOLOG-RELATED"/>
    <property type="match status" value="1"/>
</dbReference>
<dbReference type="InterPro" id="IPR010432">
    <property type="entry name" value="RDD"/>
</dbReference>
<evidence type="ECO:0000256" key="7">
    <source>
        <dbReference type="SAM" id="Phobius"/>
    </source>
</evidence>
<feature type="compositionally biased region" description="Polar residues" evidence="6">
    <location>
        <begin position="36"/>
        <end position="45"/>
    </location>
</feature>
<evidence type="ECO:0000256" key="3">
    <source>
        <dbReference type="ARBA" id="ARBA00022692"/>
    </source>
</evidence>
<feature type="transmembrane region" description="Helical" evidence="7">
    <location>
        <begin position="113"/>
        <end position="135"/>
    </location>
</feature>
<protein>
    <submittedName>
        <fullName evidence="9">Uncharacterized membrane protein YckC, RDD family</fullName>
    </submittedName>
</protein>
<feature type="transmembrane region" description="Helical" evidence="7">
    <location>
        <begin position="83"/>
        <end position="101"/>
    </location>
</feature>
<dbReference type="InterPro" id="IPR051791">
    <property type="entry name" value="Pra-immunoreactive"/>
</dbReference>
<evidence type="ECO:0000313" key="10">
    <source>
        <dbReference type="Proteomes" id="UP000199735"/>
    </source>
</evidence>
<dbReference type="AlphaFoldDB" id="A0AAX2EF31"/>
<organism evidence="9 10">
    <name type="scientific">Terribacillus saccharophilus</name>
    <dbReference type="NCBI Taxonomy" id="361277"/>
    <lineage>
        <taxon>Bacteria</taxon>
        <taxon>Bacillati</taxon>
        <taxon>Bacillota</taxon>
        <taxon>Bacilli</taxon>
        <taxon>Bacillales</taxon>
        <taxon>Bacillaceae</taxon>
        <taxon>Terribacillus</taxon>
    </lineage>
</organism>
<accession>A0AAX2EF31</accession>
<feature type="compositionally biased region" description="Basic and acidic residues" evidence="6">
    <location>
        <begin position="1"/>
        <end position="11"/>
    </location>
</feature>
<dbReference type="Proteomes" id="UP000199735">
    <property type="component" value="Unassembled WGS sequence"/>
</dbReference>
<evidence type="ECO:0000259" key="8">
    <source>
        <dbReference type="Pfam" id="PF06271"/>
    </source>
</evidence>
<evidence type="ECO:0000256" key="6">
    <source>
        <dbReference type="SAM" id="MobiDB-lite"/>
    </source>
</evidence>
<sequence length="210" mass="24681">MDKEKREHPEELTSSDQDYSRTEMPETTETDEHTASDNTSDAYENTYQENRVADKEIKDHRQEEIPLSPLTGEQRYAGFWMRFWAYIVDLIVVFSLTGLIVKPFTMIDSFREATLWLWSVSGLLGGVIFFAYFLFMTKWRGQTLGKMIFGLRVIRKDGERLSWSDTLIREVVGRFIHRLLFLFFLYAVVAFTPRKQGLHDMFADTLVIHE</sequence>
<feature type="transmembrane region" description="Helical" evidence="7">
    <location>
        <begin position="175"/>
        <end position="192"/>
    </location>
</feature>
<evidence type="ECO:0000256" key="1">
    <source>
        <dbReference type="ARBA" id="ARBA00004651"/>
    </source>
</evidence>
<keyword evidence="4 7" id="KW-1133">Transmembrane helix</keyword>
<feature type="region of interest" description="Disordered" evidence="6">
    <location>
        <begin position="1"/>
        <end position="45"/>
    </location>
</feature>
<comment type="subcellular location">
    <subcellularLocation>
        <location evidence="1">Cell membrane</location>
        <topology evidence="1">Multi-pass membrane protein</topology>
    </subcellularLocation>
</comment>
<keyword evidence="5 7" id="KW-0472">Membrane</keyword>
<comment type="caution">
    <text evidence="9">The sequence shown here is derived from an EMBL/GenBank/DDBJ whole genome shotgun (WGS) entry which is preliminary data.</text>
</comment>
<dbReference type="GO" id="GO:0005886">
    <property type="term" value="C:plasma membrane"/>
    <property type="evidence" value="ECO:0007669"/>
    <property type="project" value="UniProtKB-SubCell"/>
</dbReference>
<dbReference type="PANTHER" id="PTHR36115:SF9">
    <property type="entry name" value="LMO1584 PROTEIN"/>
    <property type="match status" value="1"/>
</dbReference>
<keyword evidence="3 7" id="KW-0812">Transmembrane</keyword>
<evidence type="ECO:0000256" key="4">
    <source>
        <dbReference type="ARBA" id="ARBA00022989"/>
    </source>
</evidence>
<evidence type="ECO:0000313" key="9">
    <source>
        <dbReference type="EMBL" id="SEN22048.1"/>
    </source>
</evidence>
<proteinExistence type="predicted"/>
<name>A0AAX2EF31_9BACI</name>